<gene>
    <name evidence="2" type="ORF">SEMRO_2018_G311230.1</name>
</gene>
<feature type="compositionally biased region" description="Low complexity" evidence="1">
    <location>
        <begin position="177"/>
        <end position="189"/>
    </location>
</feature>
<evidence type="ECO:0000313" key="2">
    <source>
        <dbReference type="EMBL" id="CAB9527559.1"/>
    </source>
</evidence>
<protein>
    <submittedName>
        <fullName evidence="2">Uncharacterized protein</fullName>
    </submittedName>
</protein>
<proteinExistence type="predicted"/>
<feature type="compositionally biased region" description="Low complexity" evidence="1">
    <location>
        <begin position="238"/>
        <end position="252"/>
    </location>
</feature>
<feature type="region of interest" description="Disordered" evidence="1">
    <location>
        <begin position="215"/>
        <end position="341"/>
    </location>
</feature>
<feature type="region of interest" description="Disordered" evidence="1">
    <location>
        <begin position="177"/>
        <end position="201"/>
    </location>
</feature>
<feature type="compositionally biased region" description="Basic and acidic residues" evidence="1">
    <location>
        <begin position="389"/>
        <end position="405"/>
    </location>
</feature>
<comment type="caution">
    <text evidence="2">The sequence shown here is derived from an EMBL/GenBank/DDBJ whole genome shotgun (WGS) entry which is preliminary data.</text>
</comment>
<sequence length="444" mass="48700">MDPTKLPSRHRVSKKQCPSTRSSRRGGGSSRSVRSGSTRDRSLRSGDRSVTSALFHQQDDGNLSLYAFSTAPEDDFNNQTTLYQEDQTIQEDKDFDGHVPPVAMVNFHDWDSACASLYTVDDESIYTTLDQQQRIVFEGLPKEFTALAAPDKASAAVLETMNKEQLMFMVSALMASSGSSQGSKQEGPSPTRPPQTAPADQPKEIEVGVLLPPWMASNQAPSSPPRPPTFSAPKVKKSQQQPPTQTTKQTVPASPPASPQKKVSSVRPSSPSKKKQQQPVVKPVVHHPPQTTIRLVPIPENSQDQWDHPTKPPQDKDEGAGKRRWLFWKSKKPSSKTDRNNVKPLLYTASTSPGTFLKGAPGSVHAANATWDSNYYDTSSSSTISMTEHSMDSSDHRPVLVESKPHKPAATSSRHHAPKPILKTADTGTTRQPMPQKIVREAEC</sequence>
<feature type="compositionally biased region" description="Basic residues" evidence="1">
    <location>
        <begin position="322"/>
        <end position="334"/>
    </location>
</feature>
<evidence type="ECO:0000313" key="3">
    <source>
        <dbReference type="Proteomes" id="UP001153069"/>
    </source>
</evidence>
<reference evidence="2" key="1">
    <citation type="submission" date="2020-06" db="EMBL/GenBank/DDBJ databases">
        <authorList>
            <consortium name="Plant Systems Biology data submission"/>
        </authorList>
    </citation>
    <scope>NUCLEOTIDE SEQUENCE</scope>
    <source>
        <strain evidence="2">D6</strain>
    </source>
</reference>
<feature type="region of interest" description="Disordered" evidence="1">
    <location>
        <begin position="373"/>
        <end position="444"/>
    </location>
</feature>
<feature type="compositionally biased region" description="Basic and acidic residues" evidence="1">
    <location>
        <begin position="305"/>
        <end position="321"/>
    </location>
</feature>
<feature type="compositionally biased region" description="Low complexity" evidence="1">
    <location>
        <begin position="378"/>
        <end position="388"/>
    </location>
</feature>
<accession>A0A9N8EX49</accession>
<dbReference type="AlphaFoldDB" id="A0A9N8EX49"/>
<keyword evidence="3" id="KW-1185">Reference proteome</keyword>
<dbReference type="EMBL" id="CAICTM010002016">
    <property type="protein sequence ID" value="CAB9527559.1"/>
    <property type="molecule type" value="Genomic_DNA"/>
</dbReference>
<feature type="region of interest" description="Disordered" evidence="1">
    <location>
        <begin position="1"/>
        <end position="55"/>
    </location>
</feature>
<evidence type="ECO:0000256" key="1">
    <source>
        <dbReference type="SAM" id="MobiDB-lite"/>
    </source>
</evidence>
<feature type="compositionally biased region" description="Low complexity" evidence="1">
    <location>
        <begin position="259"/>
        <end position="290"/>
    </location>
</feature>
<feature type="compositionally biased region" description="Basic and acidic residues" evidence="1">
    <location>
        <begin position="37"/>
        <end position="47"/>
    </location>
</feature>
<organism evidence="2 3">
    <name type="scientific">Seminavis robusta</name>
    <dbReference type="NCBI Taxonomy" id="568900"/>
    <lineage>
        <taxon>Eukaryota</taxon>
        <taxon>Sar</taxon>
        <taxon>Stramenopiles</taxon>
        <taxon>Ochrophyta</taxon>
        <taxon>Bacillariophyta</taxon>
        <taxon>Bacillariophyceae</taxon>
        <taxon>Bacillariophycidae</taxon>
        <taxon>Naviculales</taxon>
        <taxon>Naviculaceae</taxon>
        <taxon>Seminavis</taxon>
    </lineage>
</organism>
<dbReference type="Proteomes" id="UP001153069">
    <property type="component" value="Unassembled WGS sequence"/>
</dbReference>
<name>A0A9N8EX49_9STRA</name>